<evidence type="ECO:0000259" key="2">
    <source>
        <dbReference type="PROSITE" id="PS51729"/>
    </source>
</evidence>
<evidence type="ECO:0000313" key="3">
    <source>
        <dbReference type="EMBL" id="MFB8770145.1"/>
    </source>
</evidence>
<reference evidence="4 5" key="1">
    <citation type="journal article" date="2019" name="Nat. Commun.">
        <title>The antimicrobial potential of Streptomyces from insect microbiomes.</title>
        <authorList>
            <person name="Chevrette M.G."/>
            <person name="Carlson C.M."/>
            <person name="Ortega H.E."/>
            <person name="Thomas C."/>
            <person name="Ananiev G.E."/>
            <person name="Barns K.J."/>
            <person name="Book A.J."/>
            <person name="Cagnazzo J."/>
            <person name="Carlos C."/>
            <person name="Flanigan W."/>
            <person name="Grubbs K.J."/>
            <person name="Horn H.A."/>
            <person name="Hoffmann F.M."/>
            <person name="Klassen J.L."/>
            <person name="Knack J.J."/>
            <person name="Lewin G.R."/>
            <person name="McDonald B.R."/>
            <person name="Muller L."/>
            <person name="Melo W.G.P."/>
            <person name="Pinto-Tomas A.A."/>
            <person name="Schmitz A."/>
            <person name="Wendt-Pienkowski E."/>
            <person name="Wildman S."/>
            <person name="Zhao M."/>
            <person name="Zhang F."/>
            <person name="Bugni T.S."/>
            <person name="Andes D.R."/>
            <person name="Pupo M.T."/>
            <person name="Currie C.R."/>
        </authorList>
    </citation>
    <scope>NUCLEOTIDE SEQUENCE [LARGE SCALE GENOMIC DNA]</scope>
    <source>
        <strain evidence="4 5">SID5840</strain>
    </source>
</reference>
<dbReference type="PANTHER" id="PTHR31435">
    <property type="entry name" value="PROTEIN NATD1"/>
    <property type="match status" value="1"/>
</dbReference>
<dbReference type="InterPro" id="IPR000182">
    <property type="entry name" value="GNAT_dom"/>
</dbReference>
<gene>
    <name evidence="4" type="ORF">GTW20_13610</name>
    <name evidence="3" type="ORF">VSQ78_20795</name>
</gene>
<keyword evidence="4" id="KW-0808">Transferase</keyword>
<organism evidence="4 5">
    <name type="scientific">Nocardiopsis alba</name>
    <dbReference type="NCBI Taxonomy" id="53437"/>
    <lineage>
        <taxon>Bacteria</taxon>
        <taxon>Bacillati</taxon>
        <taxon>Actinomycetota</taxon>
        <taxon>Actinomycetes</taxon>
        <taxon>Streptosporangiales</taxon>
        <taxon>Nocardiopsidaceae</taxon>
        <taxon>Nocardiopsis</taxon>
    </lineage>
</organism>
<dbReference type="InterPro" id="IPR016181">
    <property type="entry name" value="Acyl_CoA_acyltransferase"/>
</dbReference>
<protein>
    <submittedName>
        <fullName evidence="4">GNAT family N-acetyltransferase</fullName>
        <ecNumber evidence="3">2.3.1.-</ecNumber>
    </submittedName>
</protein>
<dbReference type="EMBL" id="WWHY01000001">
    <property type="protein sequence ID" value="MYR33269.1"/>
    <property type="molecule type" value="Genomic_DNA"/>
</dbReference>
<dbReference type="Proteomes" id="UP000467124">
    <property type="component" value="Unassembled WGS sequence"/>
</dbReference>
<dbReference type="Gene3D" id="3.40.630.30">
    <property type="match status" value="1"/>
</dbReference>
<dbReference type="PANTHER" id="PTHR31435:SF10">
    <property type="entry name" value="BSR4717 PROTEIN"/>
    <property type="match status" value="1"/>
</dbReference>
<dbReference type="CDD" id="cd04301">
    <property type="entry name" value="NAT_SF"/>
    <property type="match status" value="1"/>
</dbReference>
<dbReference type="Pfam" id="PF14542">
    <property type="entry name" value="Acetyltransf_CG"/>
    <property type="match status" value="1"/>
</dbReference>
<dbReference type="PROSITE" id="PS51729">
    <property type="entry name" value="GNAT_YJDJ"/>
    <property type="match status" value="1"/>
</dbReference>
<dbReference type="GeneID" id="91390913"/>
<dbReference type="Proteomes" id="UP001585053">
    <property type="component" value="Unassembled WGS sequence"/>
</dbReference>
<dbReference type="InterPro" id="IPR031165">
    <property type="entry name" value="GNAT_YJDJ"/>
</dbReference>
<proteinExistence type="predicted"/>
<dbReference type="GO" id="GO:0016747">
    <property type="term" value="F:acyltransferase activity, transferring groups other than amino-acyl groups"/>
    <property type="evidence" value="ECO:0007669"/>
    <property type="project" value="InterPro"/>
</dbReference>
<accession>A0A7K2ITH6</accession>
<keyword evidence="3" id="KW-0012">Acyltransferase</keyword>
<comment type="caution">
    <text evidence="4">The sequence shown here is derived from an EMBL/GenBank/DDBJ whole genome shotgun (WGS) entry which is preliminary data.</text>
</comment>
<dbReference type="RefSeq" id="WP_014911052.1">
    <property type="nucleotide sequence ID" value="NZ_BAZE01000003.1"/>
</dbReference>
<reference evidence="3 6" key="2">
    <citation type="submission" date="2024-01" db="EMBL/GenBank/DDBJ databases">
        <title>Genome mining of biosynthetic gene clusters to explore secondary metabolites of Streptomyces sp.</title>
        <authorList>
            <person name="Baig A."/>
            <person name="Ajitkumar Shintre N."/>
            <person name="Kumar H."/>
            <person name="Anbarasu A."/>
            <person name="Ramaiah S."/>
        </authorList>
    </citation>
    <scope>NUCLEOTIDE SEQUENCE [LARGE SCALE GENOMIC DNA]</scope>
    <source>
        <strain evidence="3 6">A01</strain>
    </source>
</reference>
<feature type="domain" description="N-acetyltransferase" evidence="2">
    <location>
        <begin position="6"/>
        <end position="93"/>
    </location>
</feature>
<name>A0A7K2ITH6_9ACTN</name>
<dbReference type="OMA" id="CPMVRHF"/>
<feature type="domain" description="N-acetyltransferase" evidence="1">
    <location>
        <begin position="1"/>
        <end position="95"/>
    </location>
</feature>
<dbReference type="EC" id="2.3.1.-" evidence="3"/>
<evidence type="ECO:0000313" key="5">
    <source>
        <dbReference type="Proteomes" id="UP000467124"/>
    </source>
</evidence>
<evidence type="ECO:0000259" key="1">
    <source>
        <dbReference type="PROSITE" id="PS51186"/>
    </source>
</evidence>
<sequence length="95" mass="10639">MELTVVDAPERSRFEVSTDGRVIGFSAYHLIAEGVLALPHVEVEPAFEGRGVAGTLMRESLDMIRERKLRIVPICPFAQSFIERNPEYADLVHEG</sequence>
<dbReference type="EMBL" id="JAYMRS010000009">
    <property type="protein sequence ID" value="MFB8770145.1"/>
    <property type="molecule type" value="Genomic_DNA"/>
</dbReference>
<dbReference type="SUPFAM" id="SSF55729">
    <property type="entry name" value="Acyl-CoA N-acyltransferases (Nat)"/>
    <property type="match status" value="1"/>
</dbReference>
<dbReference type="InterPro" id="IPR045057">
    <property type="entry name" value="Gcn5-rel_NAT"/>
</dbReference>
<dbReference type="AlphaFoldDB" id="A0A7K2ITH6"/>
<keyword evidence="6" id="KW-1185">Reference proteome</keyword>
<evidence type="ECO:0000313" key="6">
    <source>
        <dbReference type="Proteomes" id="UP001585053"/>
    </source>
</evidence>
<dbReference type="PROSITE" id="PS51186">
    <property type="entry name" value="GNAT"/>
    <property type="match status" value="1"/>
</dbReference>
<evidence type="ECO:0000313" key="4">
    <source>
        <dbReference type="EMBL" id="MYR33269.1"/>
    </source>
</evidence>